<keyword evidence="3 5" id="KW-0949">S-adenosyl-L-methionine</keyword>
<feature type="binding site" evidence="5">
    <location>
        <begin position="114"/>
        <end position="118"/>
    </location>
    <ligand>
        <name>S-adenosyl-L-methionine</name>
        <dbReference type="ChEBI" id="CHEBI:59789"/>
    </ligand>
</feature>
<dbReference type="HAMAP" id="MF_02126">
    <property type="entry name" value="RF_methyltr_PrmC"/>
    <property type="match status" value="1"/>
</dbReference>
<protein>
    <recommendedName>
        <fullName evidence="5">Release factor glutamine methyltransferase</fullName>
        <shortName evidence="5">RF MTase</shortName>
        <ecNumber evidence="5">2.1.1.297</ecNumber>
    </recommendedName>
    <alternativeName>
        <fullName evidence="5">N5-glutamine methyltransferase PrmC</fullName>
    </alternativeName>
    <alternativeName>
        <fullName evidence="5">Protein-(glutamine-N5) MTase PrmC</fullName>
    </alternativeName>
    <alternativeName>
        <fullName evidence="5">Protein-glutamine N-methyltransferase PrmC</fullName>
    </alternativeName>
</protein>
<keyword evidence="2 5" id="KW-0808">Transferase</keyword>
<evidence type="ECO:0000256" key="2">
    <source>
        <dbReference type="ARBA" id="ARBA00022679"/>
    </source>
</evidence>
<dbReference type="CDD" id="cd02440">
    <property type="entry name" value="AdoMet_MTases"/>
    <property type="match status" value="1"/>
</dbReference>
<dbReference type="EMBL" id="JACHHV010000021">
    <property type="protein sequence ID" value="MBB5888348.1"/>
    <property type="molecule type" value="Genomic_DNA"/>
</dbReference>
<comment type="catalytic activity">
    <reaction evidence="4 5">
        <text>L-glutaminyl-[peptide chain release factor] + S-adenosyl-L-methionine = N(5)-methyl-L-glutaminyl-[peptide chain release factor] + S-adenosyl-L-homocysteine + H(+)</text>
        <dbReference type="Rhea" id="RHEA:42896"/>
        <dbReference type="Rhea" id="RHEA-COMP:10271"/>
        <dbReference type="Rhea" id="RHEA-COMP:10272"/>
        <dbReference type="ChEBI" id="CHEBI:15378"/>
        <dbReference type="ChEBI" id="CHEBI:30011"/>
        <dbReference type="ChEBI" id="CHEBI:57856"/>
        <dbReference type="ChEBI" id="CHEBI:59789"/>
        <dbReference type="ChEBI" id="CHEBI:61891"/>
        <dbReference type="EC" id="2.1.1.297"/>
    </reaction>
</comment>
<feature type="domain" description="Methyltransferase small" evidence="6">
    <location>
        <begin position="106"/>
        <end position="186"/>
    </location>
</feature>
<dbReference type="Proteomes" id="UP000562464">
    <property type="component" value="Unassembled WGS sequence"/>
</dbReference>
<dbReference type="GO" id="GO:0003676">
    <property type="term" value="F:nucleic acid binding"/>
    <property type="evidence" value="ECO:0007669"/>
    <property type="project" value="InterPro"/>
</dbReference>
<evidence type="ECO:0000256" key="1">
    <source>
        <dbReference type="ARBA" id="ARBA00022603"/>
    </source>
</evidence>
<dbReference type="SUPFAM" id="SSF53335">
    <property type="entry name" value="S-adenosyl-L-methionine-dependent methyltransferases"/>
    <property type="match status" value="1"/>
</dbReference>
<organism evidence="8 9">
    <name type="scientific">Lactovum miscens</name>
    <dbReference type="NCBI Taxonomy" id="190387"/>
    <lineage>
        <taxon>Bacteria</taxon>
        <taxon>Bacillati</taxon>
        <taxon>Bacillota</taxon>
        <taxon>Bacilli</taxon>
        <taxon>Lactobacillales</taxon>
        <taxon>Streptococcaceae</taxon>
        <taxon>Lactovum</taxon>
    </lineage>
</organism>
<comment type="caution">
    <text evidence="8">The sequence shown here is derived from an EMBL/GenBank/DDBJ whole genome shotgun (WGS) entry which is preliminary data.</text>
</comment>
<dbReference type="AlphaFoldDB" id="A0A841C9E7"/>
<evidence type="ECO:0000256" key="3">
    <source>
        <dbReference type="ARBA" id="ARBA00022691"/>
    </source>
</evidence>
<evidence type="ECO:0000259" key="7">
    <source>
        <dbReference type="Pfam" id="PF17827"/>
    </source>
</evidence>
<evidence type="ECO:0000256" key="5">
    <source>
        <dbReference type="HAMAP-Rule" id="MF_02126"/>
    </source>
</evidence>
<dbReference type="Gene3D" id="3.40.50.150">
    <property type="entry name" value="Vaccinia Virus protein VP39"/>
    <property type="match status" value="1"/>
</dbReference>
<dbReference type="Pfam" id="PF05175">
    <property type="entry name" value="MTS"/>
    <property type="match status" value="1"/>
</dbReference>
<accession>A0A841C9E7</accession>
<dbReference type="RefSeq" id="WP_183540308.1">
    <property type="nucleotide sequence ID" value="NZ_JACHHV010000021.1"/>
</dbReference>
<feature type="binding site" evidence="5">
    <location>
        <begin position="178"/>
        <end position="181"/>
    </location>
    <ligand>
        <name>substrate</name>
    </ligand>
</feature>
<dbReference type="PROSITE" id="PS00092">
    <property type="entry name" value="N6_MTASE"/>
    <property type="match status" value="1"/>
</dbReference>
<dbReference type="InterPro" id="IPR040758">
    <property type="entry name" value="PrmC_N"/>
</dbReference>
<feature type="binding site" evidence="5">
    <location>
        <position position="178"/>
    </location>
    <ligand>
        <name>S-adenosyl-L-methionine</name>
        <dbReference type="ChEBI" id="CHEBI:59789"/>
    </ligand>
</feature>
<dbReference type="GO" id="GO:0032259">
    <property type="term" value="P:methylation"/>
    <property type="evidence" value="ECO:0007669"/>
    <property type="project" value="UniProtKB-KW"/>
</dbReference>
<dbReference type="InterPro" id="IPR019874">
    <property type="entry name" value="RF_methyltr_PrmC"/>
</dbReference>
<sequence>MIWIKAVREVSTRIEEPFELEYVWRHLHGLSKLDWINQMRLEISDEEMADLKEISLRLENHEPPQYIVGEETFSGLKFKVDPRVLIPRPETEELINLILNDNRMIGKQKVLDIGTGSGAIAVSLAKNRPDWDFVASDISSEALVVAKENAKVNSVKLSFVQSNVMDGIKGKFDIIVSNPPYISRQNKDEVDISVLGSEPDQALFADHDGLAVYEKIANQAPAQLTENGKIYLEIGYKQGAIVKSLFEAAFPDKKVEVFPDFSGKDRMICVR</sequence>
<gene>
    <name evidence="5" type="primary">prmC</name>
    <name evidence="8" type="ORF">HNQ37_001241</name>
</gene>
<evidence type="ECO:0000259" key="6">
    <source>
        <dbReference type="Pfam" id="PF05175"/>
    </source>
</evidence>
<comment type="caution">
    <text evidence="5">Lacks conserved residue(s) required for the propagation of feature annotation.</text>
</comment>
<evidence type="ECO:0000313" key="9">
    <source>
        <dbReference type="Proteomes" id="UP000562464"/>
    </source>
</evidence>
<comment type="function">
    <text evidence="5">Methylates the class 1 translation termination release factors RF1/PrfA and RF2/PrfB on the glutamine residue of the universally conserved GGQ motif.</text>
</comment>
<dbReference type="NCBIfam" id="TIGR00536">
    <property type="entry name" value="hemK_fam"/>
    <property type="match status" value="1"/>
</dbReference>
<dbReference type="InterPro" id="IPR007848">
    <property type="entry name" value="Small_mtfrase_dom"/>
</dbReference>
<feature type="domain" description="Release factor glutamine methyltransferase N-terminal" evidence="7">
    <location>
        <begin position="15"/>
        <end position="69"/>
    </location>
</feature>
<dbReference type="InterPro" id="IPR050320">
    <property type="entry name" value="N5-glutamine_MTase"/>
</dbReference>
<keyword evidence="9" id="KW-1185">Reference proteome</keyword>
<dbReference type="NCBIfam" id="TIGR03534">
    <property type="entry name" value="RF_mod_PrmC"/>
    <property type="match status" value="1"/>
</dbReference>
<dbReference type="InterPro" id="IPR029063">
    <property type="entry name" value="SAM-dependent_MTases_sf"/>
</dbReference>
<dbReference type="PANTHER" id="PTHR18895:SF74">
    <property type="entry name" value="MTRF1L RELEASE FACTOR GLUTAMINE METHYLTRANSFERASE"/>
    <property type="match status" value="1"/>
</dbReference>
<reference evidence="8 9" key="1">
    <citation type="submission" date="2020-08" db="EMBL/GenBank/DDBJ databases">
        <title>Genomic Encyclopedia of Type Strains, Phase IV (KMG-IV): sequencing the most valuable type-strain genomes for metagenomic binning, comparative biology and taxonomic classification.</title>
        <authorList>
            <person name="Goeker M."/>
        </authorList>
    </citation>
    <scope>NUCLEOTIDE SEQUENCE [LARGE SCALE GENOMIC DNA]</scope>
    <source>
        <strain evidence="8 9">DSM 14925</strain>
    </source>
</reference>
<keyword evidence="1 5" id="KW-0489">Methyltransferase</keyword>
<comment type="similarity">
    <text evidence="5">Belongs to the protein N5-glutamine methyltransferase family. PrmC subfamily.</text>
</comment>
<proteinExistence type="inferred from homology"/>
<evidence type="ECO:0000313" key="8">
    <source>
        <dbReference type="EMBL" id="MBB5888348.1"/>
    </source>
</evidence>
<dbReference type="GO" id="GO:0102559">
    <property type="term" value="F:peptide chain release factor N(5)-glutamine methyltransferase activity"/>
    <property type="evidence" value="ECO:0007669"/>
    <property type="project" value="UniProtKB-EC"/>
</dbReference>
<dbReference type="InterPro" id="IPR004556">
    <property type="entry name" value="HemK-like"/>
</dbReference>
<dbReference type="EC" id="2.1.1.297" evidence="5"/>
<evidence type="ECO:0000256" key="4">
    <source>
        <dbReference type="ARBA" id="ARBA00048391"/>
    </source>
</evidence>
<dbReference type="Pfam" id="PF17827">
    <property type="entry name" value="PrmC_N"/>
    <property type="match status" value="1"/>
</dbReference>
<dbReference type="Gene3D" id="1.10.8.10">
    <property type="entry name" value="DNA helicase RuvA subunit, C-terminal domain"/>
    <property type="match status" value="1"/>
</dbReference>
<dbReference type="PANTHER" id="PTHR18895">
    <property type="entry name" value="HEMK METHYLTRANSFERASE"/>
    <property type="match status" value="1"/>
</dbReference>
<feature type="binding site" evidence="5">
    <location>
        <position position="137"/>
    </location>
    <ligand>
        <name>S-adenosyl-L-methionine</name>
        <dbReference type="ChEBI" id="CHEBI:59789"/>
    </ligand>
</feature>
<name>A0A841C9E7_9LACT</name>
<dbReference type="InterPro" id="IPR002052">
    <property type="entry name" value="DNA_methylase_N6_adenine_CS"/>
</dbReference>